<evidence type="ECO:0000313" key="1">
    <source>
        <dbReference type="EMBL" id="KAH7926008.1"/>
    </source>
</evidence>
<protein>
    <submittedName>
        <fullName evidence="1">Alpha/beta-hydrolase</fullName>
    </submittedName>
</protein>
<name>A0ACB8BMD3_9AGAM</name>
<dbReference type="Proteomes" id="UP000790709">
    <property type="component" value="Unassembled WGS sequence"/>
</dbReference>
<organism evidence="1 2">
    <name type="scientific">Leucogyrophana mollusca</name>
    <dbReference type="NCBI Taxonomy" id="85980"/>
    <lineage>
        <taxon>Eukaryota</taxon>
        <taxon>Fungi</taxon>
        <taxon>Dikarya</taxon>
        <taxon>Basidiomycota</taxon>
        <taxon>Agaricomycotina</taxon>
        <taxon>Agaricomycetes</taxon>
        <taxon>Agaricomycetidae</taxon>
        <taxon>Boletales</taxon>
        <taxon>Boletales incertae sedis</taxon>
        <taxon>Leucogyrophana</taxon>
    </lineage>
</organism>
<sequence>MSIPHICEELQSGSRVTVETRYGPVKGGRAANGAAVFLEVPYALPPVRFEDPVALPSDYRYEDKEFIYESKHAIQPSNDGQGAATAPVDRVGMGQPSEDPLYVNIVCPSTFTPGAKLPVKVYIHGGFLQFGSPHGLNNQAQFIAEDRSEVWVNIGYRLSVFGFLACDQPKVSGNFGFKDQWLALQWVQENIASFGGDPTNVQLSGLSAGAHSVHQILHHISRLPPGQNSPIRSAILQSNALLTIPKTPTELRSQFIALCQSIGLDPTSPDILTTLRDRTKVPASTLLHVIETDSIGIEYGTFRGCLDGEWLATTPDPMAWQRTGDLARALRAKGVQSLAIGDLTEEWYLYAIAHPIHGPQDIYPNILRYYPEPIVEKLVRMYRTLPESASAEEAERLIGEILSDGQVHLPVRMFMRDFQNAGFPVFRYEIRWTPEQIRPKGWVTHGTDRVFWALRKPSMTAAQIQTAVAWLDAVDKEIAILESEGRAMQAVTKILTLNEDHSISWNDDKRWDQLMKIAKILPGEEL</sequence>
<accession>A0ACB8BMD3</accession>
<comment type="caution">
    <text evidence="1">The sequence shown here is derived from an EMBL/GenBank/DDBJ whole genome shotgun (WGS) entry which is preliminary data.</text>
</comment>
<keyword evidence="2" id="KW-1185">Reference proteome</keyword>
<dbReference type="EMBL" id="MU266390">
    <property type="protein sequence ID" value="KAH7926008.1"/>
    <property type="molecule type" value="Genomic_DNA"/>
</dbReference>
<evidence type="ECO:0000313" key="2">
    <source>
        <dbReference type="Proteomes" id="UP000790709"/>
    </source>
</evidence>
<proteinExistence type="predicted"/>
<gene>
    <name evidence="1" type="ORF">BV22DRAFT_1063746</name>
</gene>
<reference evidence="1" key="1">
    <citation type="journal article" date="2021" name="New Phytol.">
        <title>Evolutionary innovations through gain and loss of genes in the ectomycorrhizal Boletales.</title>
        <authorList>
            <person name="Wu G."/>
            <person name="Miyauchi S."/>
            <person name="Morin E."/>
            <person name="Kuo A."/>
            <person name="Drula E."/>
            <person name="Varga T."/>
            <person name="Kohler A."/>
            <person name="Feng B."/>
            <person name="Cao Y."/>
            <person name="Lipzen A."/>
            <person name="Daum C."/>
            <person name="Hundley H."/>
            <person name="Pangilinan J."/>
            <person name="Johnson J."/>
            <person name="Barry K."/>
            <person name="LaButti K."/>
            <person name="Ng V."/>
            <person name="Ahrendt S."/>
            <person name="Min B."/>
            <person name="Choi I.G."/>
            <person name="Park H."/>
            <person name="Plett J.M."/>
            <person name="Magnuson J."/>
            <person name="Spatafora J.W."/>
            <person name="Nagy L.G."/>
            <person name="Henrissat B."/>
            <person name="Grigoriev I.V."/>
            <person name="Yang Z.L."/>
            <person name="Xu J."/>
            <person name="Martin F.M."/>
        </authorList>
    </citation>
    <scope>NUCLEOTIDE SEQUENCE</scope>
    <source>
        <strain evidence="1">KUC20120723A-06</strain>
    </source>
</reference>